<dbReference type="InterPro" id="IPR010656">
    <property type="entry name" value="DctM"/>
</dbReference>
<feature type="domain" description="TRAP C4-dicarboxylate transport system permease DctM subunit" evidence="8">
    <location>
        <begin position="11"/>
        <end position="426"/>
    </location>
</feature>
<dbReference type="GO" id="GO:0022857">
    <property type="term" value="F:transmembrane transporter activity"/>
    <property type="evidence" value="ECO:0007669"/>
    <property type="project" value="UniProtKB-UniRule"/>
</dbReference>
<dbReference type="STRING" id="1121942.SAMN02745148_00167"/>
<dbReference type="PIRSF" id="PIRSF006066">
    <property type="entry name" value="HI0050"/>
    <property type="match status" value="1"/>
</dbReference>
<evidence type="ECO:0000256" key="3">
    <source>
        <dbReference type="ARBA" id="ARBA00022519"/>
    </source>
</evidence>
<feature type="transmembrane region" description="Helical" evidence="7">
    <location>
        <begin position="219"/>
        <end position="243"/>
    </location>
</feature>
<comment type="similarity">
    <text evidence="7">Belongs to the TRAP transporter large permease family.</text>
</comment>
<dbReference type="OrthoDB" id="9796052at2"/>
<feature type="transmembrane region" description="Helical" evidence="7">
    <location>
        <begin position="312"/>
        <end position="334"/>
    </location>
</feature>
<dbReference type="AlphaFoldDB" id="A0A1M4SMT3"/>
<organism evidence="9 10">
    <name type="scientific">Modicisalibacter ilicicola DSM 19980</name>
    <dbReference type="NCBI Taxonomy" id="1121942"/>
    <lineage>
        <taxon>Bacteria</taxon>
        <taxon>Pseudomonadati</taxon>
        <taxon>Pseudomonadota</taxon>
        <taxon>Gammaproteobacteria</taxon>
        <taxon>Oceanospirillales</taxon>
        <taxon>Halomonadaceae</taxon>
        <taxon>Modicisalibacter</taxon>
    </lineage>
</organism>
<feature type="transmembrane region" description="Helical" evidence="7">
    <location>
        <begin position="341"/>
        <end position="358"/>
    </location>
</feature>
<accession>A0A1M4SMT3</accession>
<evidence type="ECO:0000256" key="2">
    <source>
        <dbReference type="ARBA" id="ARBA00022475"/>
    </source>
</evidence>
<dbReference type="NCBIfam" id="TIGR00786">
    <property type="entry name" value="dctM"/>
    <property type="match status" value="1"/>
</dbReference>
<feature type="transmembrane region" description="Helical" evidence="7">
    <location>
        <begin position="409"/>
        <end position="430"/>
    </location>
</feature>
<dbReference type="Pfam" id="PF06808">
    <property type="entry name" value="DctM"/>
    <property type="match status" value="1"/>
</dbReference>
<evidence type="ECO:0000256" key="7">
    <source>
        <dbReference type="RuleBase" id="RU369079"/>
    </source>
</evidence>
<dbReference type="PANTHER" id="PTHR33362">
    <property type="entry name" value="SIALIC ACID TRAP TRANSPORTER PERMEASE PROTEIN SIAT-RELATED"/>
    <property type="match status" value="1"/>
</dbReference>
<proteinExistence type="inferred from homology"/>
<feature type="transmembrane region" description="Helical" evidence="7">
    <location>
        <begin position="364"/>
        <end position="389"/>
    </location>
</feature>
<keyword evidence="5 7" id="KW-1133">Transmembrane helix</keyword>
<dbReference type="RefSeq" id="WP_072818728.1">
    <property type="nucleotide sequence ID" value="NZ_FQUJ01000002.1"/>
</dbReference>
<gene>
    <name evidence="9" type="ORF">SAMN02745148_00167</name>
</gene>
<comment type="caution">
    <text evidence="7">Lacks conserved residue(s) required for the propagation of feature annotation.</text>
</comment>
<keyword evidence="3 7" id="KW-0997">Cell inner membrane</keyword>
<dbReference type="EMBL" id="FQUJ01000002">
    <property type="protein sequence ID" value="SHE33496.1"/>
    <property type="molecule type" value="Genomic_DNA"/>
</dbReference>
<keyword evidence="10" id="KW-1185">Reference proteome</keyword>
<comment type="subunit">
    <text evidence="7">The complex comprises the extracytoplasmic solute receptor protein and the two transmembrane proteins.</text>
</comment>
<feature type="transmembrane region" description="Helical" evidence="7">
    <location>
        <begin position="279"/>
        <end position="300"/>
    </location>
</feature>
<evidence type="ECO:0000259" key="8">
    <source>
        <dbReference type="Pfam" id="PF06808"/>
    </source>
</evidence>
<comment type="function">
    <text evidence="7">Part of the tripartite ATP-independent periplasmic (TRAP) transport system.</text>
</comment>
<keyword evidence="6 7" id="KW-0472">Membrane</keyword>
<feature type="transmembrane region" description="Helical" evidence="7">
    <location>
        <begin position="174"/>
        <end position="195"/>
    </location>
</feature>
<keyword evidence="2" id="KW-1003">Cell membrane</keyword>
<keyword evidence="7" id="KW-0813">Transport</keyword>
<reference evidence="9 10" key="1">
    <citation type="submission" date="2016-11" db="EMBL/GenBank/DDBJ databases">
        <authorList>
            <person name="Jaros S."/>
            <person name="Januszkiewicz K."/>
            <person name="Wedrychowicz H."/>
        </authorList>
    </citation>
    <scope>NUCLEOTIDE SEQUENCE [LARGE SCALE GENOMIC DNA]</scope>
    <source>
        <strain evidence="9 10">DSM 19980</strain>
    </source>
</reference>
<dbReference type="GO" id="GO:0005886">
    <property type="term" value="C:plasma membrane"/>
    <property type="evidence" value="ECO:0007669"/>
    <property type="project" value="UniProtKB-SubCell"/>
</dbReference>
<feature type="transmembrane region" description="Helical" evidence="7">
    <location>
        <begin position="139"/>
        <end position="162"/>
    </location>
</feature>
<dbReference type="InterPro" id="IPR004681">
    <property type="entry name" value="TRAP_DctM"/>
</dbReference>
<keyword evidence="4 7" id="KW-0812">Transmembrane</keyword>
<name>A0A1M4SMT3_9GAMM</name>
<dbReference type="PANTHER" id="PTHR33362:SF7">
    <property type="entry name" value="SLL1103 PROTEIN"/>
    <property type="match status" value="1"/>
</dbReference>
<evidence type="ECO:0000256" key="6">
    <source>
        <dbReference type="ARBA" id="ARBA00023136"/>
    </source>
</evidence>
<evidence type="ECO:0000256" key="5">
    <source>
        <dbReference type="ARBA" id="ARBA00022989"/>
    </source>
</evidence>
<protein>
    <recommendedName>
        <fullName evidence="7">TRAP transporter large permease protein</fullName>
    </recommendedName>
</protein>
<evidence type="ECO:0000313" key="9">
    <source>
        <dbReference type="EMBL" id="SHE33496.1"/>
    </source>
</evidence>
<feature type="transmembrane region" description="Helical" evidence="7">
    <location>
        <begin position="59"/>
        <end position="83"/>
    </location>
</feature>
<dbReference type="Proteomes" id="UP000184346">
    <property type="component" value="Unassembled WGS sequence"/>
</dbReference>
<feature type="transmembrane region" description="Helical" evidence="7">
    <location>
        <begin position="9"/>
        <end position="39"/>
    </location>
</feature>
<sequence length="436" mass="47111">MSLEIITALYFLCLFVSLFLGLPVAFGLGGTAVIFALFFEPRALLAVPSAFYSTPWNSILVTIPLFLFMGSLIRYSGIATAAYDAVYKLIGHIPGGLAIGTVKVSTIFAAVTGITPPATIAMGQIAYPSMMKYKYDRKIAIGSICAGGALGALIPPSVPFIFYGLLANASIGKLFMAGLVPGLMLATFYAIYIGVRCKLQPHIGPALPKEIRFSRREKLASLLDIWPFAVLIVVVLGAIWGGITTPAEAAALGATGALLITVINRQLSWEVLKDSLSTTLKLTGMGLWILIGANIFLNIFNSLGSQDLITSAVLAMPGGTMGVLFLMMLIILVLGMVMDDWAIIMLCTPLFIPIVEALEVDKIWFGVLFIVNIQIAYLTPPFGFVLFWIKSILPSDVDMGNVYQSVWPFVLLQLLGLTLIFLFPQIALWLPDWVEG</sequence>
<evidence type="ECO:0000256" key="4">
    <source>
        <dbReference type="ARBA" id="ARBA00022692"/>
    </source>
</evidence>
<evidence type="ECO:0000313" key="10">
    <source>
        <dbReference type="Proteomes" id="UP000184346"/>
    </source>
</evidence>
<comment type="subcellular location">
    <subcellularLocation>
        <location evidence="1 7">Cell inner membrane</location>
        <topology evidence="1 7">Multi-pass membrane protein</topology>
    </subcellularLocation>
</comment>
<evidence type="ECO:0000256" key="1">
    <source>
        <dbReference type="ARBA" id="ARBA00004429"/>
    </source>
</evidence>